<dbReference type="InterPro" id="IPR036259">
    <property type="entry name" value="MFS_trans_sf"/>
</dbReference>
<evidence type="ECO:0000313" key="7">
    <source>
        <dbReference type="EMBL" id="MDQ0463408.1"/>
    </source>
</evidence>
<keyword evidence="4 5" id="KW-0472">Membrane</keyword>
<dbReference type="InterPro" id="IPR020846">
    <property type="entry name" value="MFS_dom"/>
</dbReference>
<feature type="transmembrane region" description="Helical" evidence="5">
    <location>
        <begin position="380"/>
        <end position="402"/>
    </location>
</feature>
<dbReference type="EMBL" id="JAUSVS010000002">
    <property type="protein sequence ID" value="MDQ0463408.1"/>
    <property type="molecule type" value="Genomic_DNA"/>
</dbReference>
<feature type="transmembrane region" description="Helical" evidence="5">
    <location>
        <begin position="320"/>
        <end position="337"/>
    </location>
</feature>
<dbReference type="SUPFAM" id="SSF103473">
    <property type="entry name" value="MFS general substrate transporter"/>
    <property type="match status" value="1"/>
</dbReference>
<evidence type="ECO:0000256" key="2">
    <source>
        <dbReference type="ARBA" id="ARBA00022692"/>
    </source>
</evidence>
<organism evidence="7 8">
    <name type="scientific">Caulobacter ginsengisoli</name>
    <dbReference type="NCBI Taxonomy" id="400775"/>
    <lineage>
        <taxon>Bacteria</taxon>
        <taxon>Pseudomonadati</taxon>
        <taxon>Pseudomonadota</taxon>
        <taxon>Alphaproteobacteria</taxon>
        <taxon>Caulobacterales</taxon>
        <taxon>Caulobacteraceae</taxon>
        <taxon>Caulobacter</taxon>
    </lineage>
</organism>
<feature type="transmembrane region" description="Helical" evidence="5">
    <location>
        <begin position="58"/>
        <end position="80"/>
    </location>
</feature>
<dbReference type="RefSeq" id="WP_307347292.1">
    <property type="nucleotide sequence ID" value="NZ_JAUSVS010000002.1"/>
</dbReference>
<proteinExistence type="predicted"/>
<feature type="transmembrane region" description="Helical" evidence="5">
    <location>
        <begin position="100"/>
        <end position="127"/>
    </location>
</feature>
<evidence type="ECO:0000256" key="4">
    <source>
        <dbReference type="ARBA" id="ARBA00023136"/>
    </source>
</evidence>
<evidence type="ECO:0000259" key="6">
    <source>
        <dbReference type="PROSITE" id="PS50850"/>
    </source>
</evidence>
<feature type="transmembrane region" description="Helical" evidence="5">
    <location>
        <begin position="29"/>
        <end position="46"/>
    </location>
</feature>
<dbReference type="PIRSF" id="PIRSF002808">
    <property type="entry name" value="Hexose_phosphate_transp"/>
    <property type="match status" value="1"/>
</dbReference>
<feature type="transmembrane region" description="Helical" evidence="5">
    <location>
        <begin position="343"/>
        <end position="368"/>
    </location>
</feature>
<dbReference type="Gene3D" id="1.20.1250.20">
    <property type="entry name" value="MFS general substrate transporter like domains"/>
    <property type="match status" value="2"/>
</dbReference>
<dbReference type="InterPro" id="IPR051337">
    <property type="entry name" value="OPA_Antiporter"/>
</dbReference>
<feature type="domain" description="Major facilitator superfamily (MFS) profile" evidence="6">
    <location>
        <begin position="33"/>
        <end position="446"/>
    </location>
</feature>
<feature type="transmembrane region" description="Helical" evidence="5">
    <location>
        <begin position="189"/>
        <end position="207"/>
    </location>
</feature>
<dbReference type="InterPro" id="IPR011701">
    <property type="entry name" value="MFS"/>
</dbReference>
<sequence length="446" mass="47660">MKLLAAFAPSADAPPLSDPQEIDRRFNAARLRIIIAVTLGYGLLYTCRVGLGVVKGPLIDAGIFTPIQLGLIGAATYYGYAGGKLFNGFLADHVNPRALLVAGILLSALCNLAMSATTVVWIAAIIWGVNGWFQSFGAPACVISMAQWFSGEERGRYYGIWTISHTLGEGLTFLVTGTLVGALGWRAGFIGPGLLCLLVAAWTWWMMRERPQVLGLPSVARWRGVPEPPPPPETPALRLRGQLAILAFPEVWVLAVASALLYVSRYAITSWGVLYLQKAHHFDPGPAAAILSISTFAGAAGTVAFGFLSDLVFKARRPPVNLLFGVIELTGLLIFFYGPDNIWVLSLGMVLFGFGMTGLVTSVGGLFATDICPKHAMGAALGMIGVFSYVGTAIQENVSGWLIQSHMVGKGVAAVYDFQPAVLFWVACSAASLVLAATLWRARPRD</sequence>
<dbReference type="PANTHER" id="PTHR43826:SF7">
    <property type="entry name" value="PROTEIN UHPC, PUTATIVE-RELATED"/>
    <property type="match status" value="1"/>
</dbReference>
<protein>
    <submittedName>
        <fullName evidence="7">OPA family sugar phosphate sensor protein UhpC-like MFS transporter</fullName>
    </submittedName>
</protein>
<dbReference type="Proteomes" id="UP001228905">
    <property type="component" value="Unassembled WGS sequence"/>
</dbReference>
<evidence type="ECO:0000256" key="5">
    <source>
        <dbReference type="SAM" id="Phobius"/>
    </source>
</evidence>
<dbReference type="PROSITE" id="PS50850">
    <property type="entry name" value="MFS"/>
    <property type="match status" value="1"/>
</dbReference>
<reference evidence="7 8" key="1">
    <citation type="submission" date="2023-07" db="EMBL/GenBank/DDBJ databases">
        <title>Genomic Encyclopedia of Type Strains, Phase IV (KMG-IV): sequencing the most valuable type-strain genomes for metagenomic binning, comparative biology and taxonomic classification.</title>
        <authorList>
            <person name="Goeker M."/>
        </authorList>
    </citation>
    <scope>NUCLEOTIDE SEQUENCE [LARGE SCALE GENOMIC DNA]</scope>
    <source>
        <strain evidence="7 8">DSM 18695</strain>
    </source>
</reference>
<feature type="transmembrane region" description="Helical" evidence="5">
    <location>
        <begin position="288"/>
        <end position="308"/>
    </location>
</feature>
<dbReference type="PANTHER" id="PTHR43826">
    <property type="entry name" value="GLUCOSE-6-PHOSPHATE EXCHANGER SLC37A4"/>
    <property type="match status" value="1"/>
</dbReference>
<name>A0ABU0IQF9_9CAUL</name>
<feature type="transmembrane region" description="Helical" evidence="5">
    <location>
        <begin position="243"/>
        <end position="268"/>
    </location>
</feature>
<comment type="subcellular location">
    <subcellularLocation>
        <location evidence="1">Endomembrane system</location>
        <topology evidence="1">Multi-pass membrane protein</topology>
    </subcellularLocation>
</comment>
<keyword evidence="3 5" id="KW-1133">Transmembrane helix</keyword>
<feature type="transmembrane region" description="Helical" evidence="5">
    <location>
        <begin position="422"/>
        <end position="440"/>
    </location>
</feature>
<dbReference type="Pfam" id="PF07690">
    <property type="entry name" value="MFS_1"/>
    <property type="match status" value="1"/>
</dbReference>
<keyword evidence="8" id="KW-1185">Reference proteome</keyword>
<evidence type="ECO:0000256" key="1">
    <source>
        <dbReference type="ARBA" id="ARBA00004127"/>
    </source>
</evidence>
<accession>A0ABU0IQF9</accession>
<keyword evidence="2 5" id="KW-0812">Transmembrane</keyword>
<evidence type="ECO:0000256" key="3">
    <source>
        <dbReference type="ARBA" id="ARBA00022989"/>
    </source>
</evidence>
<dbReference type="InterPro" id="IPR000849">
    <property type="entry name" value="Sugar_P_transporter"/>
</dbReference>
<evidence type="ECO:0000313" key="8">
    <source>
        <dbReference type="Proteomes" id="UP001228905"/>
    </source>
</evidence>
<comment type="caution">
    <text evidence="7">The sequence shown here is derived from an EMBL/GenBank/DDBJ whole genome shotgun (WGS) entry which is preliminary data.</text>
</comment>
<gene>
    <name evidence="7" type="ORF">QO010_001179</name>
</gene>